<keyword evidence="4" id="KW-1278">Translocase</keyword>
<dbReference type="GO" id="GO:0006814">
    <property type="term" value="P:sodium ion transport"/>
    <property type="evidence" value="ECO:0007669"/>
    <property type="project" value="InterPro"/>
</dbReference>
<comment type="caution">
    <text evidence="9">The sequence shown here is derived from an EMBL/GenBank/DDBJ whole genome shotgun (WGS) entry which is preliminary data.</text>
</comment>
<evidence type="ECO:0000256" key="8">
    <source>
        <dbReference type="SAM" id="SignalP"/>
    </source>
</evidence>
<feature type="transmembrane region" description="Helical" evidence="7">
    <location>
        <begin position="472"/>
        <end position="492"/>
    </location>
</feature>
<dbReference type="Proteomes" id="UP000245959">
    <property type="component" value="Unassembled WGS sequence"/>
</dbReference>
<name>A0A2U1B9T7_9BACT</name>
<feature type="transmembrane region" description="Helical" evidence="7">
    <location>
        <begin position="535"/>
        <end position="559"/>
    </location>
</feature>
<dbReference type="NCBIfam" id="TIGR01109">
    <property type="entry name" value="Na_pump_decarbB"/>
    <property type="match status" value="1"/>
</dbReference>
<keyword evidence="10" id="KW-1185">Reference proteome</keyword>
<evidence type="ECO:0000256" key="2">
    <source>
        <dbReference type="ARBA" id="ARBA00022475"/>
    </source>
</evidence>
<keyword evidence="8" id="KW-0732">Signal</keyword>
<sequence>MQKFKLFFAACAVLLSGMVMAATEPQVTVPANAEPAVAALKTAAAKASGLVLPPTAKLDKVASDELFGWYEDVDGAKYLVYIWEKPATVYSLNIAEKQKLLPGRESMTILPGGRSKGKLKITDAVKVVKLNPGLVNAATLEKGMVLGCFLPTEIVHDSQNNATVESGTLPGWGEGLRGLWQSTGIYDLIRQTTCDFSQTWILGLGRLLMMFVALVLIYLAIVKEFEPLLLLPIGFGALLANIPLAGISGPDGIQGMIYNVGIESGVFPLLIFMGVGAMTDFGPLLANPKTALLGGAAQFGIFSALLGALLLTMAIPGIDFHFKEAASIGIIGGADGPTSIYLTSKLSPKLLGAVAVAAYSYMALVPIIQPPIMKLFTTKAERQIKMSQLRHVGKLEKICFPLLITLLCAFLLPDAAPLIGMLMFGNLMRECGVVERLNQTAQNALINIVTIFLGLAVGSKLSADQFLSLQTLGILVLGAIAFSIGTAAGVIFAKIMNVFSKEKINPLIGAAGVSAVPMAARVANKVGLEANPQNFLLMHAMGPNVAGVIGSAVAAGVLLNMLKAL</sequence>
<feature type="transmembrane region" description="Helical" evidence="7">
    <location>
        <begin position="228"/>
        <end position="250"/>
    </location>
</feature>
<comment type="subcellular location">
    <subcellularLocation>
        <location evidence="1">Cell membrane</location>
        <topology evidence="1">Multi-pass membrane protein</topology>
    </subcellularLocation>
</comment>
<keyword evidence="6 7" id="KW-0472">Membrane</keyword>
<feature type="transmembrane region" description="Helical" evidence="7">
    <location>
        <begin position="444"/>
        <end position="463"/>
    </location>
</feature>
<accession>A0A2U1B9T7</accession>
<keyword evidence="5 7" id="KW-1133">Transmembrane helix</keyword>
<evidence type="ECO:0000313" key="9">
    <source>
        <dbReference type="EMBL" id="PVY45444.1"/>
    </source>
</evidence>
<dbReference type="GO" id="GO:0016829">
    <property type="term" value="F:lyase activity"/>
    <property type="evidence" value="ECO:0007669"/>
    <property type="project" value="InterPro"/>
</dbReference>
<proteinExistence type="predicted"/>
<dbReference type="AlphaFoldDB" id="A0A2U1B9T7"/>
<feature type="transmembrane region" description="Helical" evidence="7">
    <location>
        <begin position="504"/>
        <end position="523"/>
    </location>
</feature>
<dbReference type="EMBL" id="QEKH01000002">
    <property type="protein sequence ID" value="PVY45444.1"/>
    <property type="molecule type" value="Genomic_DNA"/>
</dbReference>
<dbReference type="PANTHER" id="PTHR35806">
    <property type="entry name" value="OXALOACETATE DECARBOXYLASE BETA CHAIN 2"/>
    <property type="match status" value="1"/>
</dbReference>
<feature type="signal peptide" evidence="8">
    <location>
        <begin position="1"/>
        <end position="21"/>
    </location>
</feature>
<reference evidence="9 10" key="1">
    <citation type="submission" date="2018-04" db="EMBL/GenBank/DDBJ databases">
        <title>Genomic Encyclopedia of Type Strains, Phase IV (KMG-IV): sequencing the most valuable type-strain genomes for metagenomic binning, comparative biology and taxonomic classification.</title>
        <authorList>
            <person name="Goeker M."/>
        </authorList>
    </citation>
    <scope>NUCLEOTIDE SEQUENCE [LARGE SCALE GENOMIC DNA]</scope>
    <source>
        <strain evidence="9 10">DSM 14823</strain>
    </source>
</reference>
<evidence type="ECO:0000256" key="3">
    <source>
        <dbReference type="ARBA" id="ARBA00022692"/>
    </source>
</evidence>
<evidence type="ECO:0000313" key="10">
    <source>
        <dbReference type="Proteomes" id="UP000245959"/>
    </source>
</evidence>
<evidence type="ECO:0000256" key="6">
    <source>
        <dbReference type="ARBA" id="ARBA00023136"/>
    </source>
</evidence>
<dbReference type="Pfam" id="PF03977">
    <property type="entry name" value="OAD_beta"/>
    <property type="match status" value="1"/>
</dbReference>
<keyword evidence="3 7" id="KW-0812">Transmembrane</keyword>
<feature type="transmembrane region" description="Helical" evidence="7">
    <location>
        <begin position="291"/>
        <end position="315"/>
    </location>
</feature>
<keyword evidence="2" id="KW-1003">Cell membrane</keyword>
<feature type="transmembrane region" description="Helical" evidence="7">
    <location>
        <begin position="200"/>
        <end position="221"/>
    </location>
</feature>
<dbReference type="GO" id="GO:0005886">
    <property type="term" value="C:plasma membrane"/>
    <property type="evidence" value="ECO:0007669"/>
    <property type="project" value="UniProtKB-SubCell"/>
</dbReference>
<feature type="transmembrane region" description="Helical" evidence="7">
    <location>
        <begin position="398"/>
        <end position="424"/>
    </location>
</feature>
<evidence type="ECO:0000256" key="5">
    <source>
        <dbReference type="ARBA" id="ARBA00022989"/>
    </source>
</evidence>
<dbReference type="InterPro" id="IPR005661">
    <property type="entry name" value="OadB_MmdB"/>
</dbReference>
<evidence type="ECO:0000256" key="4">
    <source>
        <dbReference type="ARBA" id="ARBA00022967"/>
    </source>
</evidence>
<feature type="transmembrane region" description="Helical" evidence="7">
    <location>
        <begin position="256"/>
        <end position="279"/>
    </location>
</feature>
<organism evidence="9 10">
    <name type="scientific">Victivallis vadensis</name>
    <dbReference type="NCBI Taxonomy" id="172901"/>
    <lineage>
        <taxon>Bacteria</taxon>
        <taxon>Pseudomonadati</taxon>
        <taxon>Lentisphaerota</taxon>
        <taxon>Lentisphaeria</taxon>
        <taxon>Victivallales</taxon>
        <taxon>Victivallaceae</taxon>
        <taxon>Victivallis</taxon>
    </lineage>
</organism>
<evidence type="ECO:0000256" key="1">
    <source>
        <dbReference type="ARBA" id="ARBA00004651"/>
    </source>
</evidence>
<dbReference type="PANTHER" id="PTHR35806:SF1">
    <property type="entry name" value="OXALOACETATE DECARBOXYLASE BETA CHAIN 2"/>
    <property type="match status" value="1"/>
</dbReference>
<gene>
    <name evidence="9" type="ORF">C8D82_10214</name>
</gene>
<feature type="transmembrane region" description="Helical" evidence="7">
    <location>
        <begin position="350"/>
        <end position="377"/>
    </location>
</feature>
<evidence type="ECO:0000256" key="7">
    <source>
        <dbReference type="SAM" id="Phobius"/>
    </source>
</evidence>
<feature type="chain" id="PRO_5015738513" evidence="8">
    <location>
        <begin position="22"/>
        <end position="565"/>
    </location>
</feature>
<protein>
    <submittedName>
        <fullName evidence="9">Sodium ion-translocating decarboxylase beta subunit</fullName>
    </submittedName>
</protein>